<dbReference type="RefSeq" id="XP_023165027.2">
    <property type="nucleotide sequence ID" value="XM_023309259.2"/>
</dbReference>
<gene>
    <name evidence="3" type="primary">LOC111595487</name>
</gene>
<protein>
    <submittedName>
        <fullName evidence="3">Uncharacterized protein LOC111595487</fullName>
    </submittedName>
</protein>
<sequence>MQIIKGVFLLCCLLMVGDIHVNAAGLDIFKAFDCADIALEGVGYIAVRSVALIRELAKCVNFLPDENSDLDPNGFLQIVDDFLKEVTGNPKCMLASLSTVKNYAEPFVKKFSNRKCLPSV</sequence>
<dbReference type="Pfam" id="PF06313">
    <property type="entry name" value="ACP53EA"/>
    <property type="match status" value="1"/>
</dbReference>
<evidence type="ECO:0000313" key="3">
    <source>
        <dbReference type="RefSeq" id="XP_023165027.2"/>
    </source>
</evidence>
<dbReference type="OrthoDB" id="7857847at2759"/>
<dbReference type="OMA" id="LMMAFEF"/>
<keyword evidence="2" id="KW-1185">Reference proteome</keyword>
<dbReference type="InterPro" id="IPR009392">
    <property type="entry name" value="ACP53EA"/>
</dbReference>
<dbReference type="GeneID" id="111595487"/>
<feature type="signal peptide" evidence="1">
    <location>
        <begin position="1"/>
        <end position="23"/>
    </location>
</feature>
<dbReference type="Proteomes" id="UP000504633">
    <property type="component" value="Unplaced"/>
</dbReference>
<dbReference type="AlphaFoldDB" id="A0A6J1LDI6"/>
<evidence type="ECO:0000313" key="2">
    <source>
        <dbReference type="Proteomes" id="UP000504633"/>
    </source>
</evidence>
<evidence type="ECO:0000256" key="1">
    <source>
        <dbReference type="SAM" id="SignalP"/>
    </source>
</evidence>
<accession>A0A6J1LDI6</accession>
<feature type="chain" id="PRO_5027078543" evidence="1">
    <location>
        <begin position="24"/>
        <end position="120"/>
    </location>
</feature>
<organism evidence="2 3">
    <name type="scientific">Drosophila hydei</name>
    <name type="common">Fruit fly</name>
    <dbReference type="NCBI Taxonomy" id="7224"/>
    <lineage>
        <taxon>Eukaryota</taxon>
        <taxon>Metazoa</taxon>
        <taxon>Ecdysozoa</taxon>
        <taxon>Arthropoda</taxon>
        <taxon>Hexapoda</taxon>
        <taxon>Insecta</taxon>
        <taxon>Pterygota</taxon>
        <taxon>Neoptera</taxon>
        <taxon>Endopterygota</taxon>
        <taxon>Diptera</taxon>
        <taxon>Brachycera</taxon>
        <taxon>Muscomorpha</taxon>
        <taxon>Ephydroidea</taxon>
        <taxon>Drosophilidae</taxon>
        <taxon>Drosophila</taxon>
    </lineage>
</organism>
<keyword evidence="1" id="KW-0732">Signal</keyword>
<dbReference type="KEGG" id="dhe:111595487"/>
<reference evidence="3" key="1">
    <citation type="submission" date="2025-08" db="UniProtKB">
        <authorList>
            <consortium name="RefSeq"/>
        </authorList>
    </citation>
    <scope>IDENTIFICATION</scope>
    <source>
        <strain evidence="3">15085-1641.00</strain>
        <tissue evidence="3">Whole body</tissue>
    </source>
</reference>
<proteinExistence type="predicted"/>
<name>A0A6J1LDI6_DROHY</name>